<gene>
    <name evidence="2" type="ORF">GSOID_T00008800001</name>
</gene>
<name>E4WV94_OIKDI</name>
<dbReference type="InParanoid" id="E4WV94"/>
<evidence type="ECO:0000313" key="2">
    <source>
        <dbReference type="EMBL" id="CBY21047.1"/>
    </source>
</evidence>
<sequence>MFENSVSMPIFPRGENDAAKDSDPIVSINWTRGSSIFDKGGARIVQSLLSPFSIEAIKFAFNRADTDPEITAHTLFNLIRTWIGSQRKVVTDLELWVEKLRQTGEITQNIVEDWTTMETAIPGFLPSRKIKPIASMLDKTTSILNDPFEGDFCEGFKVDNILEMGDRMVRRLSEVWDRMDEAWTAVLPISPSPKIPLGYSFLQRKSTNWRNLELALRDSQDATVKTIAFARKDKTVQLITRMGGAWGVADFKFGRGKWNIFPDERLGEVMLRRRHGDRLPTMALVVNIFKSPERDEPFEAKMPQKKRKMKKAQLEDEDSTSGVELDVLND</sequence>
<keyword evidence="3" id="KW-1185">Reference proteome</keyword>
<evidence type="ECO:0000256" key="1">
    <source>
        <dbReference type="SAM" id="MobiDB-lite"/>
    </source>
</evidence>
<protein>
    <submittedName>
        <fullName evidence="2">Uncharacterized protein</fullName>
    </submittedName>
</protein>
<evidence type="ECO:0000313" key="3">
    <source>
        <dbReference type="Proteomes" id="UP000001307"/>
    </source>
</evidence>
<dbReference type="Proteomes" id="UP000001307">
    <property type="component" value="Unassembled WGS sequence"/>
</dbReference>
<proteinExistence type="predicted"/>
<organism evidence="2">
    <name type="scientific">Oikopleura dioica</name>
    <name type="common">Tunicate</name>
    <dbReference type="NCBI Taxonomy" id="34765"/>
    <lineage>
        <taxon>Eukaryota</taxon>
        <taxon>Metazoa</taxon>
        <taxon>Chordata</taxon>
        <taxon>Tunicata</taxon>
        <taxon>Appendicularia</taxon>
        <taxon>Copelata</taxon>
        <taxon>Oikopleuridae</taxon>
        <taxon>Oikopleura</taxon>
    </lineage>
</organism>
<reference evidence="2" key="1">
    <citation type="journal article" date="2010" name="Science">
        <title>Plasticity of animal genome architecture unmasked by rapid evolution of a pelagic tunicate.</title>
        <authorList>
            <person name="Denoeud F."/>
            <person name="Henriet S."/>
            <person name="Mungpakdee S."/>
            <person name="Aury J.M."/>
            <person name="Da Silva C."/>
            <person name="Brinkmann H."/>
            <person name="Mikhaleva J."/>
            <person name="Olsen L.C."/>
            <person name="Jubin C."/>
            <person name="Canestro C."/>
            <person name="Bouquet J.M."/>
            <person name="Danks G."/>
            <person name="Poulain J."/>
            <person name="Campsteijn C."/>
            <person name="Adamski M."/>
            <person name="Cross I."/>
            <person name="Yadetie F."/>
            <person name="Muffato M."/>
            <person name="Louis A."/>
            <person name="Butcher S."/>
            <person name="Tsagkogeorga G."/>
            <person name="Konrad A."/>
            <person name="Singh S."/>
            <person name="Jensen M.F."/>
            <person name="Cong E.H."/>
            <person name="Eikeseth-Otteraa H."/>
            <person name="Noel B."/>
            <person name="Anthouard V."/>
            <person name="Porcel B.M."/>
            <person name="Kachouri-Lafond R."/>
            <person name="Nishino A."/>
            <person name="Ugolini M."/>
            <person name="Chourrout P."/>
            <person name="Nishida H."/>
            <person name="Aasland R."/>
            <person name="Huzurbazar S."/>
            <person name="Westhof E."/>
            <person name="Delsuc F."/>
            <person name="Lehrach H."/>
            <person name="Reinhardt R."/>
            <person name="Weissenbach J."/>
            <person name="Roy S.W."/>
            <person name="Artiguenave F."/>
            <person name="Postlethwait J.H."/>
            <person name="Manak J.R."/>
            <person name="Thompson E.M."/>
            <person name="Jaillon O."/>
            <person name="Du Pasquier L."/>
            <person name="Boudinot P."/>
            <person name="Liberles D.A."/>
            <person name="Volff J.N."/>
            <person name="Philippe H."/>
            <person name="Lenhard B."/>
            <person name="Roest Crollius H."/>
            <person name="Wincker P."/>
            <person name="Chourrout D."/>
        </authorList>
    </citation>
    <scope>NUCLEOTIDE SEQUENCE [LARGE SCALE GENOMIC DNA]</scope>
</reference>
<dbReference type="EMBL" id="FN653017">
    <property type="protein sequence ID" value="CBY21047.1"/>
    <property type="molecule type" value="Genomic_DNA"/>
</dbReference>
<dbReference type="AlphaFoldDB" id="E4WV94"/>
<feature type="region of interest" description="Disordered" evidence="1">
    <location>
        <begin position="295"/>
        <end position="330"/>
    </location>
</feature>
<accession>E4WV94</accession>